<evidence type="ECO:0000313" key="3">
    <source>
        <dbReference type="Proteomes" id="UP001642540"/>
    </source>
</evidence>
<reference evidence="2 3" key="1">
    <citation type="submission" date="2024-08" db="EMBL/GenBank/DDBJ databases">
        <authorList>
            <person name="Cucini C."/>
            <person name="Frati F."/>
        </authorList>
    </citation>
    <scope>NUCLEOTIDE SEQUENCE [LARGE SCALE GENOMIC DNA]</scope>
</reference>
<name>A0ABP1PTL2_9HEXA</name>
<protein>
    <submittedName>
        <fullName evidence="2">Uncharacterized protein</fullName>
    </submittedName>
</protein>
<feature type="region of interest" description="Disordered" evidence="1">
    <location>
        <begin position="1"/>
        <end position="26"/>
    </location>
</feature>
<dbReference type="EMBL" id="CAXLJM020000012">
    <property type="protein sequence ID" value="CAL8077050.1"/>
    <property type="molecule type" value="Genomic_DNA"/>
</dbReference>
<proteinExistence type="predicted"/>
<evidence type="ECO:0000313" key="2">
    <source>
        <dbReference type="EMBL" id="CAL8077050.1"/>
    </source>
</evidence>
<keyword evidence="3" id="KW-1185">Reference proteome</keyword>
<gene>
    <name evidence="2" type="ORF">ODALV1_LOCUS3680</name>
</gene>
<organism evidence="2 3">
    <name type="scientific">Orchesella dallaii</name>
    <dbReference type="NCBI Taxonomy" id="48710"/>
    <lineage>
        <taxon>Eukaryota</taxon>
        <taxon>Metazoa</taxon>
        <taxon>Ecdysozoa</taxon>
        <taxon>Arthropoda</taxon>
        <taxon>Hexapoda</taxon>
        <taxon>Collembola</taxon>
        <taxon>Entomobryomorpha</taxon>
        <taxon>Entomobryoidea</taxon>
        <taxon>Orchesellidae</taxon>
        <taxon>Orchesellinae</taxon>
        <taxon>Orchesella</taxon>
    </lineage>
</organism>
<sequence>MTASEPTEKRRNYIHRSKQTTSSDDVVSTSGAVVSGVASSDVEYIDMDVATEALSSTLQSFVESPLAPGITRRKHKLRNKLVKSSVRLDALFTEAAGTMTIPEAPSLYYEWGKKILETIQQRISSVSTKMGIYTMLTCLPQTVTITQMVADLNISTHMARNGSAFRTASGPFYAPEYNSSAPRMTQQVEM</sequence>
<feature type="compositionally biased region" description="Basic and acidic residues" evidence="1">
    <location>
        <begin position="1"/>
        <end position="11"/>
    </location>
</feature>
<comment type="caution">
    <text evidence="2">The sequence shown here is derived from an EMBL/GenBank/DDBJ whole genome shotgun (WGS) entry which is preliminary data.</text>
</comment>
<evidence type="ECO:0000256" key="1">
    <source>
        <dbReference type="SAM" id="MobiDB-lite"/>
    </source>
</evidence>
<accession>A0ABP1PTL2</accession>
<dbReference type="Proteomes" id="UP001642540">
    <property type="component" value="Unassembled WGS sequence"/>
</dbReference>